<dbReference type="SMART" id="SM00173">
    <property type="entry name" value="RAS"/>
    <property type="match status" value="1"/>
</dbReference>
<dbReference type="InterPro" id="IPR002041">
    <property type="entry name" value="Ran_GTPase"/>
</dbReference>
<reference evidence="10" key="2">
    <citation type="submission" date="2020-10" db="UniProtKB">
        <authorList>
            <consortium name="WormBaseParasite"/>
        </authorList>
    </citation>
    <scope>IDENTIFICATION</scope>
</reference>
<evidence type="ECO:0000256" key="5">
    <source>
        <dbReference type="ARBA" id="ARBA00022927"/>
    </source>
</evidence>
<dbReference type="PANTHER" id="PTHR24071:SF0">
    <property type="entry name" value="GTP-BINDING NUCLEAR PROTEIN RAN"/>
    <property type="match status" value="1"/>
</dbReference>
<feature type="transmembrane region" description="Helical" evidence="8">
    <location>
        <begin position="190"/>
        <end position="212"/>
    </location>
</feature>
<evidence type="ECO:0000313" key="9">
    <source>
        <dbReference type="Proteomes" id="UP000492821"/>
    </source>
</evidence>
<dbReference type="SMART" id="SM00176">
    <property type="entry name" value="RAN"/>
    <property type="match status" value="1"/>
</dbReference>
<dbReference type="SMART" id="SM00174">
    <property type="entry name" value="RHO"/>
    <property type="match status" value="1"/>
</dbReference>
<dbReference type="GO" id="GO:0006606">
    <property type="term" value="P:protein import into nucleus"/>
    <property type="evidence" value="ECO:0007669"/>
    <property type="project" value="TreeGrafter"/>
</dbReference>
<organism evidence="9 10">
    <name type="scientific">Panagrellus redivivus</name>
    <name type="common">Microworm</name>
    <dbReference type="NCBI Taxonomy" id="6233"/>
    <lineage>
        <taxon>Eukaryota</taxon>
        <taxon>Metazoa</taxon>
        <taxon>Ecdysozoa</taxon>
        <taxon>Nematoda</taxon>
        <taxon>Chromadorea</taxon>
        <taxon>Rhabditida</taxon>
        <taxon>Tylenchina</taxon>
        <taxon>Panagrolaimomorpha</taxon>
        <taxon>Panagrolaimoidea</taxon>
        <taxon>Panagrolaimidae</taxon>
        <taxon>Panagrellus</taxon>
    </lineage>
</organism>
<evidence type="ECO:0000313" key="10">
    <source>
        <dbReference type="WBParaSite" id="Pan_g10408.t1"/>
    </source>
</evidence>
<evidence type="ECO:0000256" key="1">
    <source>
        <dbReference type="ARBA" id="ARBA00004123"/>
    </source>
</evidence>
<dbReference type="PROSITE" id="PS51421">
    <property type="entry name" value="RAS"/>
    <property type="match status" value="1"/>
</dbReference>
<keyword evidence="8" id="KW-1133">Transmembrane helix</keyword>
<evidence type="ECO:0000256" key="4">
    <source>
        <dbReference type="ARBA" id="ARBA00022741"/>
    </source>
</evidence>
<dbReference type="GO" id="GO:0000054">
    <property type="term" value="P:ribosomal subunit export from nucleus"/>
    <property type="evidence" value="ECO:0007669"/>
    <property type="project" value="TreeGrafter"/>
</dbReference>
<feature type="transmembrane region" description="Helical" evidence="8">
    <location>
        <begin position="56"/>
        <end position="79"/>
    </location>
</feature>
<accession>A0A7E4UM50</accession>
<dbReference type="GO" id="GO:0005525">
    <property type="term" value="F:GTP binding"/>
    <property type="evidence" value="ECO:0007669"/>
    <property type="project" value="UniProtKB-KW"/>
</dbReference>
<dbReference type="GO" id="GO:0005634">
    <property type="term" value="C:nucleus"/>
    <property type="evidence" value="ECO:0007669"/>
    <property type="project" value="UniProtKB-SubCell"/>
</dbReference>
<reference evidence="9" key="1">
    <citation type="journal article" date="2013" name="Genetics">
        <title>The draft genome and transcriptome of Panagrellus redivivus are shaped by the harsh demands of a free-living lifestyle.</title>
        <authorList>
            <person name="Srinivasan J."/>
            <person name="Dillman A.R."/>
            <person name="Macchietto M.G."/>
            <person name="Heikkinen L."/>
            <person name="Lakso M."/>
            <person name="Fracchia K.M."/>
            <person name="Antoshechkin I."/>
            <person name="Mortazavi A."/>
            <person name="Wong G."/>
            <person name="Sternberg P.W."/>
        </authorList>
    </citation>
    <scope>NUCLEOTIDE SEQUENCE [LARGE SCALE GENOMIC DNA]</scope>
    <source>
        <strain evidence="9">MT8872</strain>
    </source>
</reference>
<dbReference type="InterPro" id="IPR005225">
    <property type="entry name" value="Small_GTP-bd"/>
</dbReference>
<keyword evidence="4" id="KW-0547">Nucleotide-binding</keyword>
<dbReference type="FunFam" id="3.40.50.300:FF:000369">
    <property type="entry name" value="GTP-binding nuclear protein"/>
    <property type="match status" value="1"/>
</dbReference>
<evidence type="ECO:0000256" key="2">
    <source>
        <dbReference type="ARBA" id="ARBA00008028"/>
    </source>
</evidence>
<keyword evidence="8" id="KW-0472">Membrane</keyword>
<dbReference type="InterPro" id="IPR001806">
    <property type="entry name" value="Small_GTPase"/>
</dbReference>
<evidence type="ECO:0000256" key="8">
    <source>
        <dbReference type="SAM" id="Phobius"/>
    </source>
</evidence>
<keyword evidence="3" id="KW-0813">Transport</keyword>
<evidence type="ECO:0000256" key="7">
    <source>
        <dbReference type="ARBA" id="ARBA00023242"/>
    </source>
</evidence>
<dbReference type="PROSITE" id="PS51419">
    <property type="entry name" value="RAB"/>
    <property type="match status" value="1"/>
</dbReference>
<dbReference type="InterPro" id="IPR027417">
    <property type="entry name" value="P-loop_NTPase"/>
</dbReference>
<feature type="transmembrane region" description="Helical" evidence="8">
    <location>
        <begin position="91"/>
        <end position="110"/>
    </location>
</feature>
<proteinExistence type="inferred from homology"/>
<feature type="transmembrane region" description="Helical" evidence="8">
    <location>
        <begin position="313"/>
        <end position="331"/>
    </location>
</feature>
<dbReference type="PROSITE" id="PS51418">
    <property type="entry name" value="RAN"/>
    <property type="match status" value="1"/>
</dbReference>
<dbReference type="Proteomes" id="UP000492821">
    <property type="component" value="Unassembled WGS sequence"/>
</dbReference>
<keyword evidence="6" id="KW-0342">GTP-binding</keyword>
<keyword evidence="5" id="KW-0653">Protein transport</keyword>
<dbReference type="SMART" id="SM00175">
    <property type="entry name" value="RAB"/>
    <property type="match status" value="1"/>
</dbReference>
<dbReference type="AlphaFoldDB" id="A0A7E4UM50"/>
<keyword evidence="8" id="KW-0812">Transmembrane</keyword>
<evidence type="ECO:0000256" key="6">
    <source>
        <dbReference type="ARBA" id="ARBA00023134"/>
    </source>
</evidence>
<dbReference type="CDD" id="cd00877">
    <property type="entry name" value="Ran"/>
    <property type="match status" value="1"/>
</dbReference>
<evidence type="ECO:0000256" key="3">
    <source>
        <dbReference type="ARBA" id="ARBA00022448"/>
    </source>
</evidence>
<dbReference type="WBParaSite" id="Pan_g10408.t1">
    <property type="protein sequence ID" value="Pan_g10408.t1"/>
    <property type="gene ID" value="Pan_g10408"/>
</dbReference>
<keyword evidence="7" id="KW-0539">Nucleus</keyword>
<dbReference type="NCBIfam" id="TIGR00231">
    <property type="entry name" value="small_GTP"/>
    <property type="match status" value="1"/>
</dbReference>
<dbReference type="Gene3D" id="3.40.50.300">
    <property type="entry name" value="P-loop containing nucleotide triphosphate hydrolases"/>
    <property type="match status" value="1"/>
</dbReference>
<dbReference type="PRINTS" id="PR00627">
    <property type="entry name" value="GTPRANTC4"/>
</dbReference>
<feature type="transmembrane region" description="Helical" evidence="8">
    <location>
        <begin position="233"/>
        <end position="251"/>
    </location>
</feature>
<feature type="transmembrane region" description="Helical" evidence="8">
    <location>
        <begin position="15"/>
        <end position="35"/>
    </location>
</feature>
<comment type="similarity">
    <text evidence="2">Belongs to the small GTPase superfamily. Ran family.</text>
</comment>
<protein>
    <submittedName>
        <fullName evidence="10">GTP-binding nuclear protein</fullName>
    </submittedName>
</protein>
<sequence>MASAAHENRIVTQHFRTHGLFVSTLPISLFAYVFLNKETVNAQNTVKGFRSGIAADYPGIAAYVFGIVVSMITANIVWFSSSFTFEADNHALKSMFLLNYGVFFVVALAVRKYLYHRKFRKLEGTEYIKTLLLICLASQNAEIRDTCGYFVLFSMVTLSRCAVYAIFGPIGSSLPPFILKMGKPDFDWPFFLANLSATLSAPFFLTLTLALTKSLLSQSLVFDSCNQTTPNSIIGFMIFNFVTNAIFKAVSDVLKPPANKQGLINTWISEPILQGIISVLTAFCILLEDTFLGTSSVNSFIFVGRFLRCHPHVLLMFLQIALSFLGFLAATCFMDRYQPKKQYSRIPSDEVPTFKLILVGDGGIGKTTFVNRHLTAKLSKKYIAAVGAEVYTMTFNVNGNRKIRFDLWDTTGQEKVGGLRDNYFSEGQCAMIMFDVTSRTTYDNVPDWFKQITRVCGYIPTVIVGNKVDAKSRVVQPKDIDFHRNTYLQYYDISAKSNYNFKKPFLHLARKLFDDDDLEFEAEDTLALPDINIDKQMMIQYEQQLRECAYDDIPYIDVNSP</sequence>
<feature type="transmembrane region" description="Helical" evidence="8">
    <location>
        <begin position="149"/>
        <end position="170"/>
    </location>
</feature>
<keyword evidence="9" id="KW-1185">Reference proteome</keyword>
<dbReference type="SUPFAM" id="SSF52540">
    <property type="entry name" value="P-loop containing nucleoside triphosphate hydrolases"/>
    <property type="match status" value="1"/>
</dbReference>
<dbReference type="PANTHER" id="PTHR24071">
    <property type="entry name" value="RAN GTPASE"/>
    <property type="match status" value="1"/>
</dbReference>
<dbReference type="GO" id="GO:0003924">
    <property type="term" value="F:GTPase activity"/>
    <property type="evidence" value="ECO:0007669"/>
    <property type="project" value="InterPro"/>
</dbReference>
<comment type="subcellular location">
    <subcellularLocation>
        <location evidence="1">Nucleus</location>
    </subcellularLocation>
</comment>
<dbReference type="Pfam" id="PF00071">
    <property type="entry name" value="Ras"/>
    <property type="match status" value="1"/>
</dbReference>
<dbReference type="GO" id="GO:0005737">
    <property type="term" value="C:cytoplasm"/>
    <property type="evidence" value="ECO:0007669"/>
    <property type="project" value="TreeGrafter"/>
</dbReference>
<name>A0A7E4UM50_PANRE</name>